<evidence type="ECO:0000256" key="2">
    <source>
        <dbReference type="SAM" id="Phobius"/>
    </source>
</evidence>
<evidence type="ECO:0000256" key="1">
    <source>
        <dbReference type="SAM" id="MobiDB-lite"/>
    </source>
</evidence>
<accession>A0A154WFZ0</accession>
<organism evidence="3 4">
    <name type="scientific">Oceanibaculum pacificum</name>
    <dbReference type="NCBI Taxonomy" id="580166"/>
    <lineage>
        <taxon>Bacteria</taxon>
        <taxon>Pseudomonadati</taxon>
        <taxon>Pseudomonadota</taxon>
        <taxon>Alphaproteobacteria</taxon>
        <taxon>Rhodospirillales</taxon>
        <taxon>Oceanibaculaceae</taxon>
        <taxon>Oceanibaculum</taxon>
    </lineage>
</organism>
<feature type="transmembrane region" description="Helical" evidence="2">
    <location>
        <begin position="35"/>
        <end position="57"/>
    </location>
</feature>
<dbReference type="STRING" id="580166.AUP43_16445"/>
<proteinExistence type="predicted"/>
<evidence type="ECO:0000313" key="4">
    <source>
        <dbReference type="Proteomes" id="UP000076400"/>
    </source>
</evidence>
<keyword evidence="4" id="KW-1185">Reference proteome</keyword>
<gene>
    <name evidence="3" type="ORF">AUP43_16445</name>
</gene>
<comment type="caution">
    <text evidence="3">The sequence shown here is derived from an EMBL/GenBank/DDBJ whole genome shotgun (WGS) entry which is preliminary data.</text>
</comment>
<name>A0A154WFZ0_9PROT</name>
<dbReference type="Proteomes" id="UP000076400">
    <property type="component" value="Unassembled WGS sequence"/>
</dbReference>
<feature type="region of interest" description="Disordered" evidence="1">
    <location>
        <begin position="169"/>
        <end position="194"/>
    </location>
</feature>
<reference evidence="3 4" key="1">
    <citation type="submission" date="2015-12" db="EMBL/GenBank/DDBJ databases">
        <title>Genome sequence of Oceanibaculum pacificum MCCC 1A02656.</title>
        <authorList>
            <person name="Lu L."/>
            <person name="Lai Q."/>
            <person name="Shao Z."/>
            <person name="Qian P."/>
        </authorList>
    </citation>
    <scope>NUCLEOTIDE SEQUENCE [LARGE SCALE GENOMIC DNA]</scope>
    <source>
        <strain evidence="3 4">MCCC 1A02656</strain>
    </source>
</reference>
<evidence type="ECO:0000313" key="3">
    <source>
        <dbReference type="EMBL" id="KZD12406.1"/>
    </source>
</evidence>
<keyword evidence="2" id="KW-0472">Membrane</keyword>
<dbReference type="AlphaFoldDB" id="A0A154WFZ0"/>
<dbReference type="EMBL" id="LPXN01000026">
    <property type="protein sequence ID" value="KZD12406.1"/>
    <property type="molecule type" value="Genomic_DNA"/>
</dbReference>
<feature type="transmembrane region" description="Helical" evidence="2">
    <location>
        <begin position="6"/>
        <end position="28"/>
    </location>
</feature>
<protein>
    <submittedName>
        <fullName evidence="3">Uncharacterized protein</fullName>
    </submittedName>
</protein>
<keyword evidence="2" id="KW-0812">Transmembrane</keyword>
<keyword evidence="2" id="KW-1133">Transmembrane helix</keyword>
<sequence length="194" mass="21906">MLDDLYPLALWAVRILFYGAWLWCFYRLDRLPETLFLLALGVGLANIVAHTLAGPLLRRWGLSALRPHGDRLLAEFRPGLFRIHIGDAWRAFDATAPHGFLMREHPLRIDEARAEERARTLGYGQQSDHFRRGYEIVLDMGPHRIPLADVAFEEEARTLVRLLQEHDAHARGTEGTRQLGAAGAAPLGSRPSLD</sequence>